<dbReference type="InterPro" id="IPR050425">
    <property type="entry name" value="NAD(P)_dehydrat-like"/>
</dbReference>
<dbReference type="GO" id="GO:0016616">
    <property type="term" value="F:oxidoreductase activity, acting on the CH-OH group of donors, NAD or NADP as acceptor"/>
    <property type="evidence" value="ECO:0007669"/>
    <property type="project" value="TreeGrafter"/>
</dbReference>
<evidence type="ECO:0000256" key="2">
    <source>
        <dbReference type="ARBA" id="ARBA00023445"/>
    </source>
</evidence>
<dbReference type="PANTHER" id="PTHR10366:SF564">
    <property type="entry name" value="STEROL-4-ALPHA-CARBOXYLATE 3-DEHYDROGENASE, DECARBOXYLATING"/>
    <property type="match status" value="1"/>
</dbReference>
<dbReference type="InterPro" id="IPR001509">
    <property type="entry name" value="Epimerase_deHydtase"/>
</dbReference>
<accession>A0AAD4KRC4</accession>
<name>A0AAD4KRC4_9EURO</name>
<evidence type="ECO:0000313" key="5">
    <source>
        <dbReference type="Proteomes" id="UP001201262"/>
    </source>
</evidence>
<reference evidence="4" key="1">
    <citation type="submission" date="2021-12" db="EMBL/GenBank/DDBJ databases">
        <title>Convergent genome expansion in fungi linked to evolution of root-endophyte symbiosis.</title>
        <authorList>
            <consortium name="DOE Joint Genome Institute"/>
            <person name="Ke Y.-H."/>
            <person name="Bonito G."/>
            <person name="Liao H.-L."/>
            <person name="Looney B."/>
            <person name="Rojas-Flechas A."/>
            <person name="Nash J."/>
            <person name="Hameed K."/>
            <person name="Schadt C."/>
            <person name="Martin F."/>
            <person name="Crous P.W."/>
            <person name="Miettinen O."/>
            <person name="Magnuson J.K."/>
            <person name="Labbe J."/>
            <person name="Jacobson D."/>
            <person name="Doktycz M.J."/>
            <person name="Veneault-Fourrey C."/>
            <person name="Kuo A."/>
            <person name="Mondo S."/>
            <person name="Calhoun S."/>
            <person name="Riley R."/>
            <person name="Ohm R."/>
            <person name="LaButti K."/>
            <person name="Andreopoulos B."/>
            <person name="Pangilinan J."/>
            <person name="Nolan M."/>
            <person name="Tritt A."/>
            <person name="Clum A."/>
            <person name="Lipzen A."/>
            <person name="Daum C."/>
            <person name="Barry K."/>
            <person name="Grigoriev I.V."/>
            <person name="Vilgalys R."/>
        </authorList>
    </citation>
    <scope>NUCLEOTIDE SEQUENCE</scope>
    <source>
        <strain evidence="4">PMI_201</strain>
    </source>
</reference>
<organism evidence="4 5">
    <name type="scientific">Talaromyces proteolyticus</name>
    <dbReference type="NCBI Taxonomy" id="1131652"/>
    <lineage>
        <taxon>Eukaryota</taxon>
        <taxon>Fungi</taxon>
        <taxon>Dikarya</taxon>
        <taxon>Ascomycota</taxon>
        <taxon>Pezizomycotina</taxon>
        <taxon>Eurotiomycetes</taxon>
        <taxon>Eurotiomycetidae</taxon>
        <taxon>Eurotiales</taxon>
        <taxon>Trichocomaceae</taxon>
        <taxon>Talaromyces</taxon>
        <taxon>Talaromyces sect. Bacilispori</taxon>
    </lineage>
</organism>
<comment type="similarity">
    <text evidence="2">Belongs to the NAD(P)-dependent epimerase/dehydratase family. Dihydroflavonol-4-reductase subfamily.</text>
</comment>
<dbReference type="Proteomes" id="UP001201262">
    <property type="component" value="Unassembled WGS sequence"/>
</dbReference>
<dbReference type="PANTHER" id="PTHR10366">
    <property type="entry name" value="NAD DEPENDENT EPIMERASE/DEHYDRATASE"/>
    <property type="match status" value="1"/>
</dbReference>
<keyword evidence="1" id="KW-0560">Oxidoreductase</keyword>
<protein>
    <recommendedName>
        <fullName evidence="3">NAD-dependent epimerase/dehydratase domain-containing protein</fullName>
    </recommendedName>
</protein>
<evidence type="ECO:0000256" key="1">
    <source>
        <dbReference type="ARBA" id="ARBA00023002"/>
    </source>
</evidence>
<dbReference type="EMBL" id="JAJTJA010000005">
    <property type="protein sequence ID" value="KAH8698720.1"/>
    <property type="molecule type" value="Genomic_DNA"/>
</dbReference>
<proteinExistence type="inferred from homology"/>
<dbReference type="SUPFAM" id="SSF51735">
    <property type="entry name" value="NAD(P)-binding Rossmann-fold domains"/>
    <property type="match status" value="1"/>
</dbReference>
<dbReference type="Gene3D" id="3.40.50.720">
    <property type="entry name" value="NAD(P)-binding Rossmann-like Domain"/>
    <property type="match status" value="1"/>
</dbReference>
<dbReference type="InterPro" id="IPR036291">
    <property type="entry name" value="NAD(P)-bd_dom_sf"/>
</dbReference>
<keyword evidence="5" id="KW-1185">Reference proteome</keyword>
<gene>
    <name evidence="4" type="ORF">BGW36DRAFT_396432</name>
</gene>
<comment type="caution">
    <text evidence="4">The sequence shown here is derived from an EMBL/GenBank/DDBJ whole genome shotgun (WGS) entry which is preliminary data.</text>
</comment>
<dbReference type="AlphaFoldDB" id="A0AAD4KRC4"/>
<sequence length="335" mass="37188">MKVLVTGANGFYAGAVMDRLVQLGIDFHGTVRSGKSVAPLKQRYGDSITIFIVPDICNESAFVESIKGCDAVLHIASPFTSKMNDAKDFLDPAIKGALSALQSAAKTPSVKRVVMTSSASAMIDPQNELGFFRPGYTYTENDWNPLTYETASKSSAFSVVYTASKALAERAAWDFMEKEPRSFDLVCINPAHTWGEYSQYVPSPESMNKTNSDLSKLIDGKQEDVPAVTFPWMTDIGSVADAHIAALLRPEANGRYIVATESMDFQQVVETMHTHFPQAEWIKNVPKGKTGERKLNCFRLDNSKSRRDLGLTFPPVEKAIIDFCRKYQEDRKAWL</sequence>
<dbReference type="Pfam" id="PF01370">
    <property type="entry name" value="Epimerase"/>
    <property type="match status" value="1"/>
</dbReference>
<evidence type="ECO:0000259" key="3">
    <source>
        <dbReference type="Pfam" id="PF01370"/>
    </source>
</evidence>
<dbReference type="RefSeq" id="XP_046073184.1">
    <property type="nucleotide sequence ID" value="XM_046218163.1"/>
</dbReference>
<dbReference type="CDD" id="cd05227">
    <property type="entry name" value="AR_SDR_e"/>
    <property type="match status" value="1"/>
</dbReference>
<evidence type="ECO:0000313" key="4">
    <source>
        <dbReference type="EMBL" id="KAH8698720.1"/>
    </source>
</evidence>
<dbReference type="GeneID" id="70248450"/>
<feature type="domain" description="NAD-dependent epimerase/dehydratase" evidence="3">
    <location>
        <begin position="3"/>
        <end position="251"/>
    </location>
</feature>